<keyword evidence="2" id="KW-1185">Reference proteome</keyword>
<accession>A0A097PAJ1</accession>
<gene>
    <name evidence="1" type="ORF">RG2014_01</name>
</gene>
<proteinExistence type="predicted"/>
<name>A0A097PAJ1_9CAUD</name>
<sequence>MAFGSIMSTISGVADSAVAIVNVGNTLVAKAQLAADDSLKAQTVRSKIGNAVLQENAIREAAMEQALSTMNIKQFQAQSTEHADAFAEAHASFTKLFDKKD</sequence>
<evidence type="ECO:0000313" key="1">
    <source>
        <dbReference type="EMBL" id="AIU44254.2"/>
    </source>
</evidence>
<protein>
    <submittedName>
        <fullName evidence="1">Uncharacterized protein</fullName>
    </submittedName>
</protein>
<dbReference type="KEGG" id="vg:24638774"/>
<dbReference type="GeneID" id="24638774"/>
<reference evidence="2" key="1">
    <citation type="submission" date="2014-10" db="EMBL/GenBank/DDBJ databases">
        <title>Draft genome sequence of lytic bacteriophage specific to a multidrug resistant bacterium Delftia tsuruhatensis ARB-1.</title>
        <authorList>
            <person name="Bhattacharjee A.S."/>
            <person name="Motlagh A.M."/>
            <person name="Goel R."/>
        </authorList>
    </citation>
    <scope>NUCLEOTIDE SEQUENCE [LARGE SCALE GENOMIC DNA]</scope>
</reference>
<dbReference type="RefSeq" id="YP_009148363.2">
    <property type="nucleotide sequence ID" value="NC_027348.2"/>
</dbReference>
<organism evidence="1 2">
    <name type="scientific">Delftia phage RG-2014</name>
    <dbReference type="NCBI Taxonomy" id="1563661"/>
    <lineage>
        <taxon>Viruses</taxon>
        <taxon>Duplodnaviria</taxon>
        <taxon>Heunggongvirae</taxon>
        <taxon>Uroviricota</taxon>
        <taxon>Caudoviricetes</taxon>
        <taxon>Schitoviridae</taxon>
        <taxon>Dendoorenvirus</taxon>
        <taxon>Dendoorenvirus RG2014</taxon>
    </lineage>
</organism>
<dbReference type="EMBL" id="KM879221">
    <property type="protein sequence ID" value="AIU44254.2"/>
    <property type="molecule type" value="Genomic_DNA"/>
</dbReference>
<evidence type="ECO:0000313" key="2">
    <source>
        <dbReference type="Proteomes" id="UP000030040"/>
    </source>
</evidence>
<dbReference type="Proteomes" id="UP000030040">
    <property type="component" value="Segment"/>
</dbReference>